<reference evidence="2" key="1">
    <citation type="journal article" date="2020" name="Nature">
        <title>Giant virus diversity and host interactions through global metagenomics.</title>
        <authorList>
            <person name="Schulz F."/>
            <person name="Roux S."/>
            <person name="Paez-Espino D."/>
            <person name="Jungbluth S."/>
            <person name="Walsh D.A."/>
            <person name="Denef V.J."/>
            <person name="McMahon K.D."/>
            <person name="Konstantinidis K.T."/>
            <person name="Eloe-Fadrosh E.A."/>
            <person name="Kyrpides N.C."/>
            <person name="Woyke T."/>
        </authorList>
    </citation>
    <scope>NUCLEOTIDE SEQUENCE</scope>
    <source>
        <strain evidence="2">GVMAG-M-3300023174-141</strain>
    </source>
</reference>
<evidence type="ECO:0000313" key="2">
    <source>
        <dbReference type="EMBL" id="QHT14552.1"/>
    </source>
</evidence>
<dbReference type="AlphaFoldDB" id="A0A6C0DDR6"/>
<organism evidence="2">
    <name type="scientific">viral metagenome</name>
    <dbReference type="NCBI Taxonomy" id="1070528"/>
    <lineage>
        <taxon>unclassified sequences</taxon>
        <taxon>metagenomes</taxon>
        <taxon>organismal metagenomes</taxon>
    </lineage>
</organism>
<evidence type="ECO:0000256" key="1">
    <source>
        <dbReference type="SAM" id="MobiDB-lite"/>
    </source>
</evidence>
<dbReference type="EMBL" id="MN739586">
    <property type="protein sequence ID" value="QHT14552.1"/>
    <property type="molecule type" value="Genomic_DNA"/>
</dbReference>
<proteinExistence type="predicted"/>
<sequence length="175" mass="19899">MATASASVNPTYSVDICTQNGEVIDAKEIKKLKDSLWGFRLDKIMENDGGPFKHLFPPNKFISSSQSDSDLVFRITNNGGRYIPVITVKMNQDNKGFRIIFTKLRSSITKENVDAFVDTYITWLNGQKTSRNRNPNSNTMTILGTYKLCNSSGGSRKHLRKTKRNKKSKRRTRRS</sequence>
<accession>A0A6C0DDR6</accession>
<feature type="region of interest" description="Disordered" evidence="1">
    <location>
        <begin position="152"/>
        <end position="175"/>
    </location>
</feature>
<feature type="compositionally biased region" description="Basic residues" evidence="1">
    <location>
        <begin position="155"/>
        <end position="175"/>
    </location>
</feature>
<protein>
    <submittedName>
        <fullName evidence="2">Uncharacterized protein</fullName>
    </submittedName>
</protein>
<name>A0A6C0DDR6_9ZZZZ</name>